<proteinExistence type="predicted"/>
<dbReference type="Proteomes" id="UP000033647">
    <property type="component" value="Unassembled WGS sequence"/>
</dbReference>
<evidence type="ECO:0000313" key="1">
    <source>
        <dbReference type="EMBL" id="KJX93898.1"/>
    </source>
</evidence>
<reference evidence="1 2" key="1">
    <citation type="submission" date="2015-03" db="EMBL/GenBank/DDBJ databases">
        <title>RNA-seq based gene annotation and comparative genomics of four Zymoseptoria species reveal species-specific pathogenicity related genes and transposable element activity.</title>
        <authorList>
            <person name="Grandaubert J."/>
            <person name="Bhattacharyya A."/>
            <person name="Stukenbrock E.H."/>
        </authorList>
    </citation>
    <scope>NUCLEOTIDE SEQUENCE [LARGE SCALE GENOMIC DNA]</scope>
    <source>
        <strain evidence="1 2">Zb18110</strain>
    </source>
</reference>
<dbReference type="PANTHER" id="PTHR42085">
    <property type="entry name" value="F-BOX DOMAIN-CONTAINING PROTEIN"/>
    <property type="match status" value="1"/>
</dbReference>
<dbReference type="InterPro" id="IPR038883">
    <property type="entry name" value="AN11006-like"/>
</dbReference>
<sequence length="225" mass="25288">MIILLRKEQPPLELSSMADQTASRLLLLPAELRNAIWELLLVHTIPIPPQRQHNRSFCANILQTCKQINHEATPILYAENTFMAHPSLLTALPAFLLTPRDRVTLPPVVKSRVASLIRKYYIHVRLDVDPRFSKNQVTESFTGVDALEIEVFQAMYGSCDFTTLKMFEDVRGVGKAVVQGSIGDGNYARYLEMCMTSPPGKNIPPFSEELTGGGKGWSAWLQVHR</sequence>
<dbReference type="AlphaFoldDB" id="A0A0F4G923"/>
<dbReference type="OrthoDB" id="2951834at2759"/>
<gene>
    <name evidence="1" type="ORF">TI39_contig4243g00004</name>
</gene>
<accession>A0A0F4G923</accession>
<name>A0A0F4G923_9PEZI</name>
<evidence type="ECO:0000313" key="2">
    <source>
        <dbReference type="Proteomes" id="UP000033647"/>
    </source>
</evidence>
<organism evidence="1 2">
    <name type="scientific">Zymoseptoria brevis</name>
    <dbReference type="NCBI Taxonomy" id="1047168"/>
    <lineage>
        <taxon>Eukaryota</taxon>
        <taxon>Fungi</taxon>
        <taxon>Dikarya</taxon>
        <taxon>Ascomycota</taxon>
        <taxon>Pezizomycotina</taxon>
        <taxon>Dothideomycetes</taxon>
        <taxon>Dothideomycetidae</taxon>
        <taxon>Mycosphaerellales</taxon>
        <taxon>Mycosphaerellaceae</taxon>
        <taxon>Zymoseptoria</taxon>
    </lineage>
</organism>
<comment type="caution">
    <text evidence="1">The sequence shown here is derived from an EMBL/GenBank/DDBJ whole genome shotgun (WGS) entry which is preliminary data.</text>
</comment>
<dbReference type="PANTHER" id="PTHR42085:SF4">
    <property type="entry name" value="F-BOX DOMAIN-CONTAINING PROTEIN"/>
    <property type="match status" value="1"/>
</dbReference>
<protein>
    <submittedName>
        <fullName evidence="1">Uncharacterized protein</fullName>
    </submittedName>
</protein>
<keyword evidence="2" id="KW-1185">Reference proteome</keyword>
<dbReference type="EMBL" id="LAFY01004202">
    <property type="protein sequence ID" value="KJX93898.1"/>
    <property type="molecule type" value="Genomic_DNA"/>
</dbReference>